<reference evidence="1 2" key="1">
    <citation type="submission" date="2023-02" db="EMBL/GenBank/DDBJ databases">
        <title>Bacterial whole genome sequence for Curvibacter sp. HBC28.</title>
        <authorList>
            <person name="Le V."/>
            <person name="Ko S.-R."/>
            <person name="Ahn C.-Y."/>
            <person name="Oh H.-M."/>
        </authorList>
    </citation>
    <scope>NUCLEOTIDE SEQUENCE [LARGE SCALE GENOMIC DNA]</scope>
    <source>
        <strain evidence="1 2">HBC28</strain>
    </source>
</reference>
<proteinExistence type="predicted"/>
<organism evidence="1 2">
    <name type="scientific">Curvibacter microcysteis</name>
    <dbReference type="NCBI Taxonomy" id="3026419"/>
    <lineage>
        <taxon>Bacteria</taxon>
        <taxon>Pseudomonadati</taxon>
        <taxon>Pseudomonadota</taxon>
        <taxon>Betaproteobacteria</taxon>
        <taxon>Burkholderiales</taxon>
        <taxon>Comamonadaceae</taxon>
        <taxon>Curvibacter</taxon>
    </lineage>
</organism>
<protein>
    <submittedName>
        <fullName evidence="1">DUF1839 family protein</fullName>
    </submittedName>
</protein>
<accession>A0ABT5MG79</accession>
<dbReference type="EMBL" id="JAQSIO010000003">
    <property type="protein sequence ID" value="MDD0814889.1"/>
    <property type="molecule type" value="Genomic_DNA"/>
</dbReference>
<evidence type="ECO:0000313" key="2">
    <source>
        <dbReference type="Proteomes" id="UP001528672"/>
    </source>
</evidence>
<keyword evidence="2" id="KW-1185">Reference proteome</keyword>
<dbReference type="Pfam" id="PF08893">
    <property type="entry name" value="DUF1839"/>
    <property type="match status" value="1"/>
</dbReference>
<name>A0ABT5MG79_9BURK</name>
<sequence>MPAVAPVFTPHPVHAPERHWPQSNCSLDLWIGYLHSLGLAPEALMGALVQLDFEGDQFGFCKFDAADLSRMHGLVLRELALYDRLQDHIVTQVDRGHLVLVELDGFHLPDTAGTSYHREHSKTTVGIQAIDPVRQTLSYFHNSGFYTLSGDDYAALFAVDAQDRQATGALLPYTEYLLRKQPALQGEALKDAARQALRQHLAGAPGENPFRAYQRQYDADLARVIARGNDYFHLYAFNHFRQFGSVFGLLEAFFRWLGDEALQPLAEHCDQIAAKAKLMQFRVVRAVARQRPDDSGLILNDIAAHWDAVMVGLRPYRD</sequence>
<evidence type="ECO:0000313" key="1">
    <source>
        <dbReference type="EMBL" id="MDD0814889.1"/>
    </source>
</evidence>
<dbReference type="InterPro" id="IPR014989">
    <property type="entry name" value="DUF1839"/>
</dbReference>
<dbReference type="RefSeq" id="WP_273926557.1">
    <property type="nucleotide sequence ID" value="NZ_JAQSIO010000003.1"/>
</dbReference>
<comment type="caution">
    <text evidence="1">The sequence shown here is derived from an EMBL/GenBank/DDBJ whole genome shotgun (WGS) entry which is preliminary data.</text>
</comment>
<dbReference type="Proteomes" id="UP001528672">
    <property type="component" value="Unassembled WGS sequence"/>
</dbReference>
<gene>
    <name evidence="1" type="ORF">PSQ39_09640</name>
</gene>